<keyword evidence="2" id="KW-0812">Transmembrane</keyword>
<proteinExistence type="predicted"/>
<dbReference type="AlphaFoldDB" id="A0A8H6YZW1"/>
<dbReference type="Proteomes" id="UP000620124">
    <property type="component" value="Unassembled WGS sequence"/>
</dbReference>
<reference evidence="3" key="1">
    <citation type="submission" date="2020-05" db="EMBL/GenBank/DDBJ databases">
        <title>Mycena genomes resolve the evolution of fungal bioluminescence.</title>
        <authorList>
            <person name="Tsai I.J."/>
        </authorList>
    </citation>
    <scope>NUCLEOTIDE SEQUENCE</scope>
    <source>
        <strain evidence="3">CCC161011</strain>
    </source>
</reference>
<evidence type="ECO:0000256" key="2">
    <source>
        <dbReference type="SAM" id="Phobius"/>
    </source>
</evidence>
<accession>A0A8H6YZW1</accession>
<keyword evidence="2" id="KW-1133">Transmembrane helix</keyword>
<keyword evidence="2" id="KW-0472">Membrane</keyword>
<feature type="region of interest" description="Disordered" evidence="1">
    <location>
        <begin position="321"/>
        <end position="351"/>
    </location>
</feature>
<sequence length="351" mass="39194">MSTPPSDPWLERSRLDGMILDGFTYGIFFLLSVQAGIAVYNGTKTTRVKLNKWRARGLMAYVLVTFLLGTVGFAANARYTEDIWINFRGTPDWDPAFLITHEFDFWYNRLAVDTNLVMVWLMNLLLLYRCFVIWNYNRWVVTLMTCVYLTVIGLTTATMVSAGNSAVFFNLDAQMAFLVMSCTFNLLFTTLVSTRLLTMRNQIKSLLGPEHALTYTSVTATLVESAAVYFVFDVLFVVTFSIHSNVENLILLENCLIQGIAQLLIIKRVAQGNEIDSAITTHIANTTMHFRPAGTGNIASSTKNVSDSEDAIAISVPMAERTGGESASRVTSDLSRDRSMKDESLVFKSPV</sequence>
<gene>
    <name evidence="3" type="ORF">MVEN_00160200</name>
</gene>
<feature type="transmembrane region" description="Helical" evidence="2">
    <location>
        <begin position="116"/>
        <end position="134"/>
    </location>
</feature>
<feature type="transmembrane region" description="Helical" evidence="2">
    <location>
        <begin position="55"/>
        <end position="75"/>
    </location>
</feature>
<dbReference type="EMBL" id="JACAZI010000002">
    <property type="protein sequence ID" value="KAF7368384.1"/>
    <property type="molecule type" value="Genomic_DNA"/>
</dbReference>
<name>A0A8H6YZW1_9AGAR</name>
<feature type="compositionally biased region" description="Basic and acidic residues" evidence="1">
    <location>
        <begin position="334"/>
        <end position="345"/>
    </location>
</feature>
<evidence type="ECO:0000256" key="1">
    <source>
        <dbReference type="SAM" id="MobiDB-lite"/>
    </source>
</evidence>
<feature type="transmembrane region" description="Helical" evidence="2">
    <location>
        <begin position="175"/>
        <end position="197"/>
    </location>
</feature>
<dbReference type="OrthoDB" id="2905268at2759"/>
<feature type="transmembrane region" description="Helical" evidence="2">
    <location>
        <begin position="146"/>
        <end position="169"/>
    </location>
</feature>
<protein>
    <submittedName>
        <fullName evidence="3">Uncharacterized protein</fullName>
    </submittedName>
</protein>
<keyword evidence="4" id="KW-1185">Reference proteome</keyword>
<organism evidence="3 4">
    <name type="scientific">Mycena venus</name>
    <dbReference type="NCBI Taxonomy" id="2733690"/>
    <lineage>
        <taxon>Eukaryota</taxon>
        <taxon>Fungi</taxon>
        <taxon>Dikarya</taxon>
        <taxon>Basidiomycota</taxon>
        <taxon>Agaricomycotina</taxon>
        <taxon>Agaricomycetes</taxon>
        <taxon>Agaricomycetidae</taxon>
        <taxon>Agaricales</taxon>
        <taxon>Marasmiineae</taxon>
        <taxon>Mycenaceae</taxon>
        <taxon>Mycena</taxon>
    </lineage>
</organism>
<evidence type="ECO:0000313" key="3">
    <source>
        <dbReference type="EMBL" id="KAF7368384.1"/>
    </source>
</evidence>
<evidence type="ECO:0000313" key="4">
    <source>
        <dbReference type="Proteomes" id="UP000620124"/>
    </source>
</evidence>
<feature type="transmembrane region" description="Helical" evidence="2">
    <location>
        <begin position="23"/>
        <end position="43"/>
    </location>
</feature>
<comment type="caution">
    <text evidence="3">The sequence shown here is derived from an EMBL/GenBank/DDBJ whole genome shotgun (WGS) entry which is preliminary data.</text>
</comment>